<accession>A0A225N2N7</accession>
<evidence type="ECO:0000256" key="1">
    <source>
        <dbReference type="SAM" id="MobiDB-lite"/>
    </source>
</evidence>
<dbReference type="SUPFAM" id="SSF89796">
    <property type="entry name" value="CoA-transferase family III (CaiB/BaiF)"/>
    <property type="match status" value="1"/>
</dbReference>
<keyword evidence="3" id="KW-1185">Reference proteome</keyword>
<evidence type="ECO:0000313" key="2">
    <source>
        <dbReference type="EMBL" id="OWT66360.1"/>
    </source>
</evidence>
<comment type="caution">
    <text evidence="2">The sequence shown here is derived from an EMBL/GenBank/DDBJ whole genome shotgun (WGS) entry which is preliminary data.</text>
</comment>
<proteinExistence type="predicted"/>
<dbReference type="PANTHER" id="PTHR48228">
    <property type="entry name" value="SUCCINYL-COA--D-CITRAMALATE COA-TRANSFERASE"/>
    <property type="match status" value="1"/>
</dbReference>
<organism evidence="2 3">
    <name type="scientific">Candidimonas nitroreducens</name>
    <dbReference type="NCBI Taxonomy" id="683354"/>
    <lineage>
        <taxon>Bacteria</taxon>
        <taxon>Pseudomonadati</taxon>
        <taxon>Pseudomonadota</taxon>
        <taxon>Betaproteobacteria</taxon>
        <taxon>Burkholderiales</taxon>
        <taxon>Alcaligenaceae</taxon>
        <taxon>Candidimonas</taxon>
    </lineage>
</organism>
<feature type="compositionally biased region" description="Polar residues" evidence="1">
    <location>
        <begin position="12"/>
        <end position="24"/>
    </location>
</feature>
<evidence type="ECO:0000313" key="3">
    <source>
        <dbReference type="Proteomes" id="UP000214603"/>
    </source>
</evidence>
<dbReference type="Gene3D" id="3.30.1540.10">
    <property type="entry name" value="formyl-coa transferase, domain 3"/>
    <property type="match status" value="1"/>
</dbReference>
<dbReference type="PANTHER" id="PTHR48228:SF2">
    <property type="entry name" value="E-CINNAMOYL-COA:R-PHENYLLACTATE COA TRANSFERASE LARGE SUBUNIT"/>
    <property type="match status" value="1"/>
</dbReference>
<protein>
    <submittedName>
        <fullName evidence="2">Epimerase</fullName>
    </submittedName>
</protein>
<reference evidence="3" key="1">
    <citation type="submission" date="2017-06" db="EMBL/GenBank/DDBJ databases">
        <title>Herbaspirillum phytohormonus sp. nov., isolated from the root nodule of Robinia pseudoacacia in lead-zinc mine.</title>
        <authorList>
            <person name="Fan M."/>
            <person name="Lin Y."/>
        </authorList>
    </citation>
    <scope>NUCLEOTIDE SEQUENCE [LARGE SCALE GENOMIC DNA]</scope>
    <source>
        <strain evidence="3">SC-089</strain>
    </source>
</reference>
<dbReference type="Proteomes" id="UP000214603">
    <property type="component" value="Unassembled WGS sequence"/>
</dbReference>
<gene>
    <name evidence="2" type="ORF">CEY11_01085</name>
</gene>
<dbReference type="InterPro" id="IPR044855">
    <property type="entry name" value="CoA-Trfase_III_dom3_sf"/>
</dbReference>
<dbReference type="Gene3D" id="3.40.50.10540">
    <property type="entry name" value="Crotonobetainyl-coa:carnitine coa-transferase, domain 1"/>
    <property type="match status" value="1"/>
</dbReference>
<dbReference type="AlphaFoldDB" id="A0A225N2N7"/>
<dbReference type="InterPro" id="IPR050509">
    <property type="entry name" value="CoA-transferase_III"/>
</dbReference>
<sequence>MRQSEPDGSLPLATQRTSTMQKTSTEPHRENKTGGPLNGVRVVEFGHWMAGPLAGGLLCDWGADVIKVEPPGGEPMRTIFARMGARDGTPNAAFTLANRGKRSVVIDIKAPQGRQAFETLLQGSDVLLTNLKPDALERLGLSPDAVRNRHGHLVYCTVSAYGWGGPDQDRPGYDIAAFFGRTGIAHEITTEGTAPPALLQGIGDAFTALSAATGILATLLERQKTGHGRFVEASLLRTGMWALGSELGQQALGGHPRPPRPREQSRTPMYNSYCTADKRWFFLVGVEARRHLPNVLQAIGREDLIGDVRFQSPRSIAAHSSELIRLLDKAFGGQTLSYWKDRFDEHQVWWAPVQTPEEVLTDPQAAAIGAWVEVDGEKSVDNPLRFDLARRSRAPGAPATGAHTAEVLAEFGLPEETIQQLLAQAVSKEGEA</sequence>
<dbReference type="EMBL" id="NJIH01000001">
    <property type="protein sequence ID" value="OWT66360.1"/>
    <property type="molecule type" value="Genomic_DNA"/>
</dbReference>
<feature type="region of interest" description="Disordered" evidence="1">
    <location>
        <begin position="1"/>
        <end position="37"/>
    </location>
</feature>
<dbReference type="Pfam" id="PF02515">
    <property type="entry name" value="CoA_transf_3"/>
    <property type="match status" value="1"/>
</dbReference>
<name>A0A225N2N7_9BURK</name>
<dbReference type="GO" id="GO:0003824">
    <property type="term" value="F:catalytic activity"/>
    <property type="evidence" value="ECO:0007669"/>
    <property type="project" value="InterPro"/>
</dbReference>
<dbReference type="InterPro" id="IPR023606">
    <property type="entry name" value="CoA-Trfase_III_dom_1_sf"/>
</dbReference>
<dbReference type="InterPro" id="IPR003673">
    <property type="entry name" value="CoA-Trfase_fam_III"/>
</dbReference>